<protein>
    <submittedName>
        <fullName evidence="2">Uncharacterized protein</fullName>
    </submittedName>
</protein>
<name>A0A8S3PP34_MYTED</name>
<accession>A0A8S3PP34</accession>
<evidence type="ECO:0000313" key="2">
    <source>
        <dbReference type="EMBL" id="CAG2185427.1"/>
    </source>
</evidence>
<organism evidence="2 3">
    <name type="scientific">Mytilus edulis</name>
    <name type="common">Blue mussel</name>
    <dbReference type="NCBI Taxonomy" id="6550"/>
    <lineage>
        <taxon>Eukaryota</taxon>
        <taxon>Metazoa</taxon>
        <taxon>Spiralia</taxon>
        <taxon>Lophotrochozoa</taxon>
        <taxon>Mollusca</taxon>
        <taxon>Bivalvia</taxon>
        <taxon>Autobranchia</taxon>
        <taxon>Pteriomorphia</taxon>
        <taxon>Mytilida</taxon>
        <taxon>Mytiloidea</taxon>
        <taxon>Mytilidae</taxon>
        <taxon>Mytilinae</taxon>
        <taxon>Mytilus</taxon>
    </lineage>
</organism>
<gene>
    <name evidence="2" type="ORF">MEDL_1019</name>
</gene>
<feature type="region of interest" description="Disordered" evidence="1">
    <location>
        <begin position="1"/>
        <end position="32"/>
    </location>
</feature>
<reference evidence="2" key="1">
    <citation type="submission" date="2021-03" db="EMBL/GenBank/DDBJ databases">
        <authorList>
            <person name="Bekaert M."/>
        </authorList>
    </citation>
    <scope>NUCLEOTIDE SEQUENCE</scope>
</reference>
<feature type="region of interest" description="Disordered" evidence="1">
    <location>
        <begin position="224"/>
        <end position="303"/>
    </location>
</feature>
<evidence type="ECO:0000256" key="1">
    <source>
        <dbReference type="SAM" id="MobiDB-lite"/>
    </source>
</evidence>
<comment type="caution">
    <text evidence="2">The sequence shown here is derived from an EMBL/GenBank/DDBJ whole genome shotgun (WGS) entry which is preliminary data.</text>
</comment>
<keyword evidence="3" id="KW-1185">Reference proteome</keyword>
<sequence>MCIAEKKMPSKTPKKGYTASQKRLPGTPKSPGWVSGRDAVFISPKSLSPKIVNIRRTSVYQKTKIMSPGLKITQMISPKGVQTRSRRSSMFGVYRKGGVRLIDIPITPDAKKISPTKTRTRRTSVYQKDIKKDTQNRTNRRTSIYQNNDLTKDAQQRTNRRTSMYQKPKDVQPKQVTKKASEPIKLPTRRVRKRSPVETEVFINVKKPVVQSPVVSLVDIISPSKIPSQQNSPVLNKSKSEGTVQTPSTAKKSQGITQLQKSVSETLSFKTPKQPVRSSKKSSVRKSSRKTSSKKLSPNESKQIRVIRNTPATAEKGSVTVTNEESLLITFKTPAPLGSISRSARKRKAVEKISPPAKKCILDLSPVEKVPFKTPYKLDKSPVLLLTRTPLTDVFTSTPREMQSNTPLKVSSLGRKSLKRSMHTLKKTKKVSIVSDLKTPDSNRQSLTAKRKGTPAKVSIENYESSPNVTLSGDNKVNQTVTSIGGNTTSHSSAGRCTIL</sequence>
<dbReference type="AlphaFoldDB" id="A0A8S3PP34"/>
<dbReference type="EMBL" id="CAJPWZ010000085">
    <property type="protein sequence ID" value="CAG2185427.1"/>
    <property type="molecule type" value="Genomic_DNA"/>
</dbReference>
<evidence type="ECO:0000313" key="3">
    <source>
        <dbReference type="Proteomes" id="UP000683360"/>
    </source>
</evidence>
<dbReference type="Proteomes" id="UP000683360">
    <property type="component" value="Unassembled WGS sequence"/>
</dbReference>
<feature type="region of interest" description="Disordered" evidence="1">
    <location>
        <begin position="151"/>
        <end position="191"/>
    </location>
</feature>
<dbReference type="OrthoDB" id="6109756at2759"/>
<feature type="compositionally biased region" description="Polar residues" evidence="1">
    <location>
        <begin position="225"/>
        <end position="271"/>
    </location>
</feature>
<proteinExistence type="predicted"/>
<feature type="compositionally biased region" description="Basic residues" evidence="1">
    <location>
        <begin position="278"/>
        <end position="293"/>
    </location>
</feature>